<dbReference type="InterPro" id="IPR013106">
    <property type="entry name" value="Ig_V-set"/>
</dbReference>
<dbReference type="PROSITE" id="PS00290">
    <property type="entry name" value="IG_MHC"/>
    <property type="match status" value="1"/>
</dbReference>
<dbReference type="Gene3D" id="2.60.40.10">
    <property type="entry name" value="Immunoglobulins"/>
    <property type="match status" value="3"/>
</dbReference>
<proteinExistence type="inferred from homology"/>
<gene>
    <name evidence="15" type="primary">LOC102006963</name>
</gene>
<evidence type="ECO:0000256" key="9">
    <source>
        <dbReference type="ARBA" id="ARBA00023157"/>
    </source>
</evidence>
<evidence type="ECO:0000259" key="14">
    <source>
        <dbReference type="PROSITE" id="PS50835"/>
    </source>
</evidence>
<keyword evidence="5" id="KW-0677">Repeat</keyword>
<keyword evidence="11" id="KW-0393">Immunoglobulin domain</keyword>
<accession>A0A8C2USW2</accession>
<feature type="domain" description="Ig-like" evidence="14">
    <location>
        <begin position="56"/>
        <end position="175"/>
    </location>
</feature>
<dbReference type="GO" id="GO:0007155">
    <property type="term" value="P:cell adhesion"/>
    <property type="evidence" value="ECO:0007669"/>
    <property type="project" value="UniProtKB-KW"/>
</dbReference>
<dbReference type="InterPro" id="IPR013783">
    <property type="entry name" value="Ig-like_fold"/>
</dbReference>
<evidence type="ECO:0000256" key="2">
    <source>
        <dbReference type="ARBA" id="ARBA00022692"/>
    </source>
</evidence>
<dbReference type="PANTHER" id="PTHR12035:SF123">
    <property type="entry name" value="IG-LIKE DOMAIN-CONTAINING PROTEIN"/>
    <property type="match status" value="1"/>
</dbReference>
<evidence type="ECO:0000256" key="12">
    <source>
        <dbReference type="ARBA" id="ARBA00038361"/>
    </source>
</evidence>
<dbReference type="PANTHER" id="PTHR12035">
    <property type="entry name" value="SIALIC ACID BINDING IMMUNOGLOBULIN-LIKE LECTIN"/>
    <property type="match status" value="1"/>
</dbReference>
<name>A0A8C2USW2_CHILA</name>
<feature type="domain" description="Ig-like" evidence="14">
    <location>
        <begin position="177"/>
        <end position="266"/>
    </location>
</feature>
<dbReference type="GO" id="GO:0033691">
    <property type="term" value="F:sialic acid binding"/>
    <property type="evidence" value="ECO:0007669"/>
    <property type="project" value="TreeGrafter"/>
</dbReference>
<dbReference type="SUPFAM" id="SSF48726">
    <property type="entry name" value="Immunoglobulin"/>
    <property type="match status" value="3"/>
</dbReference>
<dbReference type="InterPro" id="IPR007110">
    <property type="entry name" value="Ig-like_dom"/>
</dbReference>
<evidence type="ECO:0000256" key="13">
    <source>
        <dbReference type="SAM" id="Phobius"/>
    </source>
</evidence>
<keyword evidence="3" id="KW-0732">Signal</keyword>
<keyword evidence="16" id="KW-1185">Reference proteome</keyword>
<evidence type="ECO:0000256" key="10">
    <source>
        <dbReference type="ARBA" id="ARBA00023180"/>
    </source>
</evidence>
<evidence type="ECO:0000256" key="11">
    <source>
        <dbReference type="ARBA" id="ARBA00023319"/>
    </source>
</evidence>
<evidence type="ECO:0000256" key="3">
    <source>
        <dbReference type="ARBA" id="ARBA00022729"/>
    </source>
</evidence>
<dbReference type="GeneTree" id="ENSGT01150000286907"/>
<keyword evidence="4" id="KW-0430">Lectin</keyword>
<feature type="transmembrane region" description="Helical" evidence="13">
    <location>
        <begin position="398"/>
        <end position="419"/>
    </location>
</feature>
<evidence type="ECO:0000256" key="5">
    <source>
        <dbReference type="ARBA" id="ARBA00022737"/>
    </source>
</evidence>
<dbReference type="Ensembl" id="ENSCLAT00000003883.1">
    <property type="protein sequence ID" value="ENSCLAP00000003807.1"/>
    <property type="gene ID" value="ENSCLAG00000002710.1"/>
</dbReference>
<organism evidence="15 16">
    <name type="scientific">Chinchilla lanigera</name>
    <name type="common">Long-tailed chinchilla</name>
    <name type="synonym">Chinchilla villidera</name>
    <dbReference type="NCBI Taxonomy" id="34839"/>
    <lineage>
        <taxon>Eukaryota</taxon>
        <taxon>Metazoa</taxon>
        <taxon>Chordata</taxon>
        <taxon>Craniata</taxon>
        <taxon>Vertebrata</taxon>
        <taxon>Euteleostomi</taxon>
        <taxon>Mammalia</taxon>
        <taxon>Eutheria</taxon>
        <taxon>Euarchontoglires</taxon>
        <taxon>Glires</taxon>
        <taxon>Rodentia</taxon>
        <taxon>Hystricomorpha</taxon>
        <taxon>Chinchillidae</taxon>
        <taxon>Chinchilla</taxon>
    </lineage>
</organism>
<sequence>MCTVTVMTTPTDFLLESPLFSQPALPIVLLMTPEMLRLLLLLLLSRLWQQSLAEDPEYEIKIQQSVTVQEGLCVSVPCSVFYPWNSQTQSGPAYGYWYQYGVDIAVDDAVATNDPRKRVQERTKGRFQLIGDPQAYNCSLSITDAKKEDSGSYFFRVERGDFVKHNFREQKLFLSVPALTHTPEIQVPEMLKSGSPGEVICSVPWACKKGTPPKFSWKGPAIRSSVRNDHWSSVLTFTPQPHHHGAILTCQVDFPRAGVTVQRTIQFKVFYAALSVKISIFWRNCTVPQVPMTISNDTSLIVQEGQSLRLVCMADSNPPASLSWSWKSRDLNPSQVSVSGVLELPSVGAEDEGEFTCRVRHPLGSQDLSLNLFVQRIPCFYLCAAENQDGSWPFFLTLIRAVAMGAGFFLTYVFTWIYYTRCGSAQEQQFVMPRRPPSF</sequence>
<evidence type="ECO:0000256" key="1">
    <source>
        <dbReference type="ARBA" id="ARBA00004479"/>
    </source>
</evidence>
<dbReference type="GO" id="GO:0031348">
    <property type="term" value="P:negative regulation of defense response"/>
    <property type="evidence" value="ECO:0007669"/>
    <property type="project" value="UniProtKB-ARBA"/>
</dbReference>
<dbReference type="InterPro" id="IPR003599">
    <property type="entry name" value="Ig_sub"/>
</dbReference>
<keyword evidence="10" id="KW-0325">Glycoprotein</keyword>
<dbReference type="InterPro" id="IPR051036">
    <property type="entry name" value="SIGLEC"/>
</dbReference>
<reference evidence="15" key="1">
    <citation type="submission" date="2025-08" db="UniProtKB">
        <authorList>
            <consortium name="Ensembl"/>
        </authorList>
    </citation>
    <scope>IDENTIFICATION</scope>
</reference>
<reference evidence="15" key="2">
    <citation type="submission" date="2025-09" db="UniProtKB">
        <authorList>
            <consortium name="Ensembl"/>
        </authorList>
    </citation>
    <scope>IDENTIFICATION</scope>
</reference>
<dbReference type="InterPro" id="IPR003006">
    <property type="entry name" value="Ig/MHC_CS"/>
</dbReference>
<evidence type="ECO:0000256" key="7">
    <source>
        <dbReference type="ARBA" id="ARBA00022989"/>
    </source>
</evidence>
<dbReference type="InterPro" id="IPR003598">
    <property type="entry name" value="Ig_sub2"/>
</dbReference>
<evidence type="ECO:0000313" key="16">
    <source>
        <dbReference type="Proteomes" id="UP000694398"/>
    </source>
</evidence>
<dbReference type="SMART" id="SM00409">
    <property type="entry name" value="IG"/>
    <property type="match status" value="3"/>
</dbReference>
<dbReference type="FunFam" id="2.60.40.10:FF:000829">
    <property type="entry name" value="Sialic acid-binding Ig-like lectin 8"/>
    <property type="match status" value="1"/>
</dbReference>
<dbReference type="PROSITE" id="PS50835">
    <property type="entry name" value="IG_LIKE"/>
    <property type="match status" value="3"/>
</dbReference>
<dbReference type="InterPro" id="IPR036179">
    <property type="entry name" value="Ig-like_dom_sf"/>
</dbReference>
<evidence type="ECO:0000256" key="4">
    <source>
        <dbReference type="ARBA" id="ARBA00022734"/>
    </source>
</evidence>
<dbReference type="AlphaFoldDB" id="A0A8C2USW2"/>
<evidence type="ECO:0000256" key="8">
    <source>
        <dbReference type="ARBA" id="ARBA00023136"/>
    </source>
</evidence>
<keyword evidence="7 13" id="KW-1133">Transmembrane helix</keyword>
<dbReference type="GO" id="GO:0030246">
    <property type="term" value="F:carbohydrate binding"/>
    <property type="evidence" value="ECO:0007669"/>
    <property type="project" value="UniProtKB-KW"/>
</dbReference>
<dbReference type="SMART" id="SM00408">
    <property type="entry name" value="IGc2"/>
    <property type="match status" value="1"/>
</dbReference>
<evidence type="ECO:0000256" key="6">
    <source>
        <dbReference type="ARBA" id="ARBA00022889"/>
    </source>
</evidence>
<keyword evidence="9" id="KW-1015">Disulfide bond</keyword>
<evidence type="ECO:0000313" key="15">
    <source>
        <dbReference type="Ensembl" id="ENSCLAP00000003807.1"/>
    </source>
</evidence>
<keyword evidence="2 13" id="KW-0812">Transmembrane</keyword>
<keyword evidence="6" id="KW-0130">Cell adhesion</keyword>
<feature type="domain" description="Ig-like" evidence="14">
    <location>
        <begin position="288"/>
        <end position="369"/>
    </location>
</feature>
<comment type="subcellular location">
    <subcellularLocation>
        <location evidence="1">Membrane</location>
        <topology evidence="1">Single-pass type I membrane protein</topology>
    </subcellularLocation>
</comment>
<dbReference type="Proteomes" id="UP000694398">
    <property type="component" value="Unassembled WGS sequence"/>
</dbReference>
<keyword evidence="8 13" id="KW-0472">Membrane</keyword>
<dbReference type="Pfam" id="PF13927">
    <property type="entry name" value="Ig_3"/>
    <property type="match status" value="1"/>
</dbReference>
<comment type="similarity">
    <text evidence="12">Belongs to the immunoglobulin superfamily. SIGLEC (sialic acid binding Ig-like lectin) family.</text>
</comment>
<dbReference type="Pfam" id="PF07686">
    <property type="entry name" value="V-set"/>
    <property type="match status" value="1"/>
</dbReference>
<protein>
    <submittedName>
        <fullName evidence="15">Sialic acid-binding Ig-like lectin 14</fullName>
    </submittedName>
</protein>
<dbReference type="OMA" id="WALLSRY"/>
<dbReference type="GO" id="GO:0005886">
    <property type="term" value="C:plasma membrane"/>
    <property type="evidence" value="ECO:0007669"/>
    <property type="project" value="TreeGrafter"/>
</dbReference>